<organism evidence="2 3">
    <name type="scientific">Ancylostoma caninum</name>
    <name type="common">Dog hookworm</name>
    <dbReference type="NCBI Taxonomy" id="29170"/>
    <lineage>
        <taxon>Eukaryota</taxon>
        <taxon>Metazoa</taxon>
        <taxon>Ecdysozoa</taxon>
        <taxon>Nematoda</taxon>
        <taxon>Chromadorea</taxon>
        <taxon>Rhabditida</taxon>
        <taxon>Rhabditina</taxon>
        <taxon>Rhabditomorpha</taxon>
        <taxon>Strongyloidea</taxon>
        <taxon>Ancylostomatidae</taxon>
        <taxon>Ancylostomatinae</taxon>
        <taxon>Ancylostoma</taxon>
    </lineage>
</organism>
<protein>
    <submittedName>
        <fullName evidence="2">Uncharacterized protein</fullName>
    </submittedName>
</protein>
<dbReference type="OrthoDB" id="1714508at2759"/>
<comment type="caution">
    <text evidence="2">The sequence shown here is derived from an EMBL/GenBank/DDBJ whole genome shotgun (WGS) entry which is preliminary data.</text>
</comment>
<dbReference type="EMBL" id="JOJR01010160">
    <property type="protein sequence ID" value="RCN25861.1"/>
    <property type="molecule type" value="Genomic_DNA"/>
</dbReference>
<evidence type="ECO:0000313" key="3">
    <source>
        <dbReference type="Proteomes" id="UP000252519"/>
    </source>
</evidence>
<dbReference type="AlphaFoldDB" id="A0A368F1A5"/>
<keyword evidence="3" id="KW-1185">Reference proteome</keyword>
<proteinExistence type="predicted"/>
<feature type="region of interest" description="Disordered" evidence="1">
    <location>
        <begin position="1"/>
        <end position="21"/>
    </location>
</feature>
<evidence type="ECO:0000313" key="2">
    <source>
        <dbReference type="EMBL" id="RCN25861.1"/>
    </source>
</evidence>
<name>A0A368F1A5_ANCCA</name>
<dbReference type="Proteomes" id="UP000252519">
    <property type="component" value="Unassembled WGS sequence"/>
</dbReference>
<feature type="compositionally biased region" description="Basic and acidic residues" evidence="1">
    <location>
        <begin position="1"/>
        <end position="12"/>
    </location>
</feature>
<evidence type="ECO:0000256" key="1">
    <source>
        <dbReference type="SAM" id="MobiDB-lite"/>
    </source>
</evidence>
<gene>
    <name evidence="2" type="ORF">ANCCAN_28424</name>
</gene>
<accession>A0A368F1A5</accession>
<sequence>MVEPRPPERVSQESDTDDENERLIDMALEDGRNAMKQVQQMFSMQSKTEDQQDLAAGHHAHTTVLCMESIMKLIQRLDMRLIIR</sequence>
<reference evidence="2 3" key="1">
    <citation type="submission" date="2014-10" db="EMBL/GenBank/DDBJ databases">
        <title>Draft genome of the hookworm Ancylostoma caninum.</title>
        <authorList>
            <person name="Mitreva M."/>
        </authorList>
    </citation>
    <scope>NUCLEOTIDE SEQUENCE [LARGE SCALE GENOMIC DNA]</scope>
    <source>
        <strain evidence="2 3">Baltimore</strain>
    </source>
</reference>